<gene>
    <name evidence="20" type="primary">FPGS</name>
</gene>
<evidence type="ECO:0000256" key="10">
    <source>
        <dbReference type="ARBA" id="ARBA00022741"/>
    </source>
</evidence>
<evidence type="ECO:0000256" key="4">
    <source>
        <dbReference type="ARBA" id="ARBA00005150"/>
    </source>
</evidence>
<evidence type="ECO:0000256" key="9">
    <source>
        <dbReference type="ARBA" id="ARBA00022723"/>
    </source>
</evidence>
<dbReference type="EC" id="6.3.2.17" evidence="17"/>
<comment type="subcellular location">
    <subcellularLocation>
        <location evidence="3">Cytoplasm</location>
    </subcellularLocation>
    <subcellularLocation>
        <location evidence="1">Mitochondrion inner membrane</location>
    </subcellularLocation>
    <subcellularLocation>
        <location evidence="2">Mitochondrion matrix</location>
    </subcellularLocation>
</comment>
<feature type="binding site" evidence="19">
    <location>
        <position position="202"/>
    </location>
    <ligand>
        <name>Mg(2+)</name>
        <dbReference type="ChEBI" id="CHEBI:18420"/>
        <label>1</label>
    </ligand>
</feature>
<keyword evidence="8 17" id="KW-0436">Ligase</keyword>
<dbReference type="GO" id="GO:0046872">
    <property type="term" value="F:metal ion binding"/>
    <property type="evidence" value="ECO:0007669"/>
    <property type="project" value="UniProtKB-KW"/>
</dbReference>
<name>A0A2K6KZR2_RHIBE</name>
<evidence type="ECO:0000256" key="18">
    <source>
        <dbReference type="PIRSR" id="PIRSR038895-1"/>
    </source>
</evidence>
<dbReference type="GO" id="GO:0005829">
    <property type="term" value="C:cytosol"/>
    <property type="evidence" value="ECO:0007669"/>
    <property type="project" value="TreeGrafter"/>
</dbReference>
<keyword evidence="21" id="KW-1185">Reference proteome</keyword>
<evidence type="ECO:0000313" key="21">
    <source>
        <dbReference type="Proteomes" id="UP000233180"/>
    </source>
</evidence>
<dbReference type="Gene3D" id="3.90.190.20">
    <property type="entry name" value="Mur ligase, C-terminal domain"/>
    <property type="match status" value="1"/>
</dbReference>
<comment type="pathway">
    <text evidence="4 17">Cofactor biosynthesis; tetrahydrofolylpolyglutamate biosynthesis.</text>
</comment>
<evidence type="ECO:0000256" key="6">
    <source>
        <dbReference type="ARBA" id="ARBA00022490"/>
    </source>
</evidence>
<comment type="similarity">
    <text evidence="5 17">Belongs to the folylpolyglutamate synthase family.</text>
</comment>
<dbReference type="AlphaFoldDB" id="A0A2K6KZR2"/>
<reference evidence="20" key="2">
    <citation type="submission" date="2025-08" db="UniProtKB">
        <authorList>
            <consortium name="Ensembl"/>
        </authorList>
    </citation>
    <scope>IDENTIFICATION</scope>
</reference>
<dbReference type="InterPro" id="IPR036615">
    <property type="entry name" value="Mur_ligase_C_dom_sf"/>
</dbReference>
<reference evidence="20 21" key="1">
    <citation type="submission" date="2016-06" db="EMBL/GenBank/DDBJ databases">
        <title>Genome of Rhinopithecus bieti.</title>
        <authorList>
            <person name="Wu"/>
            <person name="C.-I. and Zhang"/>
            <person name="Y."/>
        </authorList>
    </citation>
    <scope>NUCLEOTIDE SEQUENCE</scope>
</reference>
<evidence type="ECO:0000256" key="15">
    <source>
        <dbReference type="ARBA" id="ARBA00023136"/>
    </source>
</evidence>
<dbReference type="PANTHER" id="PTHR11136">
    <property type="entry name" value="FOLYLPOLYGLUTAMATE SYNTHASE-RELATED"/>
    <property type="match status" value="1"/>
</dbReference>
<evidence type="ECO:0000256" key="3">
    <source>
        <dbReference type="ARBA" id="ARBA00004496"/>
    </source>
</evidence>
<keyword evidence="15" id="KW-0472">Membrane</keyword>
<dbReference type="Gene3D" id="3.40.1190.10">
    <property type="entry name" value="Mur-like, catalytic domain"/>
    <property type="match status" value="1"/>
</dbReference>
<dbReference type="FunFam" id="3.40.1190.10:FF:000005">
    <property type="entry name" value="Folylpolyglutamate synthase"/>
    <property type="match status" value="1"/>
</dbReference>
<reference evidence="20" key="3">
    <citation type="submission" date="2025-09" db="UniProtKB">
        <authorList>
            <consortium name="Ensembl"/>
        </authorList>
    </citation>
    <scope>IDENTIFICATION</scope>
</reference>
<evidence type="ECO:0000256" key="5">
    <source>
        <dbReference type="ARBA" id="ARBA00008276"/>
    </source>
</evidence>
<keyword evidence="9 19" id="KW-0479">Metal-binding</keyword>
<evidence type="ECO:0000256" key="16">
    <source>
        <dbReference type="ARBA" id="ARBA00047493"/>
    </source>
</evidence>
<evidence type="ECO:0000256" key="13">
    <source>
        <dbReference type="ARBA" id="ARBA00022842"/>
    </source>
</evidence>
<evidence type="ECO:0000256" key="1">
    <source>
        <dbReference type="ARBA" id="ARBA00004273"/>
    </source>
</evidence>
<comment type="cofactor">
    <cofactor evidence="17">
        <name>a monovalent cation</name>
        <dbReference type="ChEBI" id="CHEBI:60242"/>
    </cofactor>
    <text evidence="17">A monovalent cation.</text>
</comment>
<organism evidence="20 21">
    <name type="scientific">Rhinopithecus bieti</name>
    <name type="common">Black snub-nosed monkey</name>
    <name type="synonym">Pygathrix bieti</name>
    <dbReference type="NCBI Taxonomy" id="61621"/>
    <lineage>
        <taxon>Eukaryota</taxon>
        <taxon>Metazoa</taxon>
        <taxon>Chordata</taxon>
        <taxon>Craniata</taxon>
        <taxon>Vertebrata</taxon>
        <taxon>Euteleostomi</taxon>
        <taxon>Mammalia</taxon>
        <taxon>Eutheria</taxon>
        <taxon>Euarchontoglires</taxon>
        <taxon>Primates</taxon>
        <taxon>Haplorrhini</taxon>
        <taxon>Catarrhini</taxon>
        <taxon>Cercopithecidae</taxon>
        <taxon>Colobinae</taxon>
        <taxon>Rhinopithecus</taxon>
    </lineage>
</organism>
<dbReference type="GO" id="GO:0005743">
    <property type="term" value="C:mitochondrial inner membrane"/>
    <property type="evidence" value="ECO:0007669"/>
    <property type="project" value="UniProtKB-SubCell"/>
</dbReference>
<dbReference type="InterPro" id="IPR036565">
    <property type="entry name" value="Mur-like_cat_sf"/>
</dbReference>
<comment type="function">
    <text evidence="17">Catalyzes conversion of folates to polyglutamate derivatives allowing concentration of folate compounds in the cell and the intracellular retention of these cofactors, which are important substrates for most of the folate-dependent enzymes that are involved in one-carbon transfer reactions involved in purine, pyrimidine and amino acid synthesis.</text>
</comment>
<dbReference type="SUPFAM" id="SSF53623">
    <property type="entry name" value="MurD-like peptide ligases, catalytic domain"/>
    <property type="match status" value="1"/>
</dbReference>
<dbReference type="InterPro" id="IPR018109">
    <property type="entry name" value="Folylpolyglutamate_synth_CS"/>
</dbReference>
<dbReference type="GO" id="GO:0005759">
    <property type="term" value="C:mitochondrial matrix"/>
    <property type="evidence" value="ECO:0007669"/>
    <property type="project" value="UniProtKB-SubCell"/>
</dbReference>
<keyword evidence="11" id="KW-0999">Mitochondrion inner membrane</keyword>
<evidence type="ECO:0000256" key="7">
    <source>
        <dbReference type="ARBA" id="ARBA00022563"/>
    </source>
</evidence>
<accession>A0A2K6KZR2</accession>
<sequence length="512" mass="56325">MSRARNHLRAALSLAAASARGVTTQVAAQRGLSAWPVPQEPSMEYQDAVRMLNTLQTNAGYLEQVKRQRGDPQTQLEAMELYLARSGLQVEDLDRLNIIHVTGTKGKGSTCAFTECILRSYGLKTGFFSSPHLVQVRERIRINGQPISPELFTKYFWRLYHRLEETKVDLAVVEVGIGGAYDCTNIIRKPVVCGVSSLGIDHTSLLGDTVEKIAWQKGGIFKRGVPAFTVLQPEGPLAVLRDRAQQISCPLYLCPTLEALEEGGPPLALGLEGEHQRSNAALALQLAHCWLQRQDRHGAGELKASRPGLLWQLPLAPVFQPTSHMRLGLRNTEWPGRTQVLRRGPLTWYLDGAHTPSSVQACVRWFRQALQGRERPSQQNFTVTLDQVLLRCLEHQQHWNHLDKEQASPDLWSAPSPEPGGPTSLLLAPHPPHTCSASSLVFSCISHALQWISQGRDPVFQPPTPPKGLLTHPVAHSGASVLHEAAAIHVLVTGSLHLVGGVLKLLEPALSQ</sequence>
<dbReference type="Ensembl" id="ENSRBIT00000040585.1">
    <property type="protein sequence ID" value="ENSRBIP00000016737.1"/>
    <property type="gene ID" value="ENSRBIG00000032366.1"/>
</dbReference>
<evidence type="ECO:0000256" key="8">
    <source>
        <dbReference type="ARBA" id="ARBA00022598"/>
    </source>
</evidence>
<evidence type="ECO:0000256" key="19">
    <source>
        <dbReference type="PIRSR" id="PIRSR038895-2"/>
    </source>
</evidence>
<keyword evidence="12 18" id="KW-0067">ATP-binding</keyword>
<feature type="binding site" evidence="19">
    <location>
        <position position="130"/>
    </location>
    <ligand>
        <name>Mg(2+)</name>
        <dbReference type="ChEBI" id="CHEBI:18420"/>
        <label>1</label>
    </ligand>
</feature>
<keyword evidence="13 19" id="KW-0460">Magnesium</keyword>
<dbReference type="InterPro" id="IPR023600">
    <property type="entry name" value="Folylpolyglutamate_synth_euk"/>
</dbReference>
<evidence type="ECO:0000256" key="2">
    <source>
        <dbReference type="ARBA" id="ARBA00004305"/>
    </source>
</evidence>
<evidence type="ECO:0000256" key="14">
    <source>
        <dbReference type="ARBA" id="ARBA00023128"/>
    </source>
</evidence>
<feature type="binding site" evidence="18">
    <location>
        <position position="351"/>
    </location>
    <ligand>
        <name>ATP</name>
        <dbReference type="ChEBI" id="CHEBI:30616"/>
    </ligand>
</feature>
<dbReference type="SUPFAM" id="SSF53244">
    <property type="entry name" value="MurD-like peptide ligases, peptide-binding domain"/>
    <property type="match status" value="1"/>
</dbReference>
<dbReference type="PANTHER" id="PTHR11136:SF5">
    <property type="entry name" value="FOLYLPOLYGLUTAMATE SYNTHASE, MITOCHONDRIAL"/>
    <property type="match status" value="1"/>
</dbReference>
<dbReference type="UniPathway" id="UPA00850"/>
<protein>
    <recommendedName>
        <fullName evidence="17">Folylpolyglutamate synthase</fullName>
        <ecNumber evidence="17">6.3.2.17</ecNumber>
    </recommendedName>
    <alternativeName>
        <fullName evidence="17">Folylpoly-gamma-glutamate synthetase</fullName>
    </alternativeName>
    <alternativeName>
        <fullName evidence="17">Tetrahydrofolylpolyglutamate synthase</fullName>
    </alternativeName>
</protein>
<dbReference type="PROSITE" id="PS01012">
    <property type="entry name" value="FOLYLPOLYGLU_SYNT_2"/>
    <property type="match status" value="1"/>
</dbReference>
<keyword evidence="6" id="KW-0963">Cytoplasm</keyword>
<keyword evidence="10 18" id="KW-0547">Nucleotide-binding</keyword>
<dbReference type="GO" id="GO:0006730">
    <property type="term" value="P:one-carbon metabolic process"/>
    <property type="evidence" value="ECO:0007669"/>
    <property type="project" value="UniProtKB-KW"/>
</dbReference>
<keyword evidence="14" id="KW-0496">Mitochondrion</keyword>
<dbReference type="PROSITE" id="PS01011">
    <property type="entry name" value="FOLYLPOLYGLU_SYNT_1"/>
    <property type="match status" value="1"/>
</dbReference>
<dbReference type="Proteomes" id="UP000233180">
    <property type="component" value="Unassembled WGS sequence"/>
</dbReference>
<evidence type="ECO:0000256" key="11">
    <source>
        <dbReference type="ARBA" id="ARBA00022792"/>
    </source>
</evidence>
<dbReference type="PIRSF" id="PIRSF038895">
    <property type="entry name" value="FPGS"/>
    <property type="match status" value="1"/>
</dbReference>
<proteinExistence type="inferred from homology"/>
<keyword evidence="7 17" id="KW-0554">One-carbon metabolism</keyword>
<feature type="binding site" evidence="19">
    <location>
        <position position="174"/>
    </location>
    <ligand>
        <name>Mg(2+)</name>
        <dbReference type="ChEBI" id="CHEBI:18420"/>
        <label>1</label>
    </ligand>
</feature>
<evidence type="ECO:0000256" key="17">
    <source>
        <dbReference type="PIRNR" id="PIRNR038895"/>
    </source>
</evidence>
<evidence type="ECO:0000313" key="20">
    <source>
        <dbReference type="Ensembl" id="ENSRBIP00000016737.1"/>
    </source>
</evidence>
<comment type="catalytic activity">
    <reaction evidence="16 17">
        <text>(6S)-5,6,7,8-tetrahydrofolyl-(gamma-L-Glu)(n) + L-glutamate + ATP = (6S)-5,6,7,8-tetrahydrofolyl-(gamma-L-Glu)(n+1) + ADP + phosphate + H(+)</text>
        <dbReference type="Rhea" id="RHEA:10580"/>
        <dbReference type="Rhea" id="RHEA-COMP:14738"/>
        <dbReference type="Rhea" id="RHEA-COMP:14740"/>
        <dbReference type="ChEBI" id="CHEBI:15378"/>
        <dbReference type="ChEBI" id="CHEBI:29985"/>
        <dbReference type="ChEBI" id="CHEBI:30616"/>
        <dbReference type="ChEBI" id="CHEBI:43474"/>
        <dbReference type="ChEBI" id="CHEBI:141005"/>
        <dbReference type="ChEBI" id="CHEBI:456216"/>
        <dbReference type="EC" id="6.3.2.17"/>
    </reaction>
</comment>
<dbReference type="GO" id="GO:0004326">
    <property type="term" value="F:tetrahydrofolylpolyglutamate synthase activity"/>
    <property type="evidence" value="ECO:0007669"/>
    <property type="project" value="UniProtKB-EC"/>
</dbReference>
<dbReference type="GeneTree" id="ENSGT00390000016526"/>
<dbReference type="InterPro" id="IPR001645">
    <property type="entry name" value="Folylpolyglutamate_synth"/>
</dbReference>
<feature type="binding site" evidence="18">
    <location>
        <position position="337"/>
    </location>
    <ligand>
        <name>ATP</name>
        <dbReference type="ChEBI" id="CHEBI:30616"/>
    </ligand>
</feature>
<dbReference type="GO" id="GO:0005524">
    <property type="term" value="F:ATP binding"/>
    <property type="evidence" value="ECO:0007669"/>
    <property type="project" value="UniProtKB-KW"/>
</dbReference>
<evidence type="ECO:0000256" key="12">
    <source>
        <dbReference type="ARBA" id="ARBA00022840"/>
    </source>
</evidence>